<keyword evidence="1" id="KW-1133">Transmembrane helix</keyword>
<feature type="transmembrane region" description="Helical" evidence="1">
    <location>
        <begin position="12"/>
        <end position="31"/>
    </location>
</feature>
<organism evidence="2 3">
    <name type="scientific">Dyadobacter koreensis</name>
    <dbReference type="NCBI Taxonomy" id="408657"/>
    <lineage>
        <taxon>Bacteria</taxon>
        <taxon>Pseudomonadati</taxon>
        <taxon>Bacteroidota</taxon>
        <taxon>Cytophagia</taxon>
        <taxon>Cytophagales</taxon>
        <taxon>Spirosomataceae</taxon>
        <taxon>Dyadobacter</taxon>
    </lineage>
</organism>
<dbReference type="SUPFAM" id="SSF52266">
    <property type="entry name" value="SGNH hydrolase"/>
    <property type="match status" value="1"/>
</dbReference>
<dbReference type="Proteomes" id="UP000199532">
    <property type="component" value="Unassembled WGS sequence"/>
</dbReference>
<accession>A0A1H6VCG7</accession>
<protein>
    <recommendedName>
        <fullName evidence="4">SGNH/GDSL hydrolase family protein</fullName>
    </recommendedName>
</protein>
<keyword evidence="3" id="KW-1185">Reference proteome</keyword>
<evidence type="ECO:0000313" key="3">
    <source>
        <dbReference type="Proteomes" id="UP000199532"/>
    </source>
</evidence>
<dbReference type="STRING" id="408657.SAMN04487995_2932"/>
<gene>
    <name evidence="2" type="ORF">SAMN04487995_2932</name>
</gene>
<dbReference type="AlphaFoldDB" id="A0A1H6VCG7"/>
<proteinExistence type="predicted"/>
<dbReference type="OrthoDB" id="869432at2"/>
<sequence length="322" mass="37855">MRSNDFIKFGKSLVIFIIVMVTVDYVIGFSLEKLYFSLKRGQFAQTTFSIDSTNQDVIIFGSSRALHHYSSPIMAEKLGTNLYNAGRDGQFIPYYCALQDAILKRKIPKLIILDVNVWEIAPNDEKYEKLSMLLPYIHNHPEFLKYIKEISEWEHIKLFSKTYPYNSTVFVSLHDFLFSESLPKDDNGYFPLDRTMSLGDFNNYKAKKIIYDAKREKMKVPFDTKAIEYYDYFLKQVDSLRIPTYVVISPTILKEPSTKEKLLIERMAKSHKYVRFLDYSSDPEYNNQYQKFADEFHLNTQGATEFSYEISDYINNDKTSFK</sequence>
<evidence type="ECO:0008006" key="4">
    <source>
        <dbReference type="Google" id="ProtNLM"/>
    </source>
</evidence>
<evidence type="ECO:0000256" key="1">
    <source>
        <dbReference type="SAM" id="Phobius"/>
    </source>
</evidence>
<keyword evidence="1" id="KW-0472">Membrane</keyword>
<dbReference type="RefSeq" id="WP_090335990.1">
    <property type="nucleotide sequence ID" value="NZ_FNXY01000004.1"/>
</dbReference>
<reference evidence="2 3" key="1">
    <citation type="submission" date="2016-10" db="EMBL/GenBank/DDBJ databases">
        <authorList>
            <person name="de Groot N.N."/>
        </authorList>
    </citation>
    <scope>NUCLEOTIDE SEQUENCE [LARGE SCALE GENOMIC DNA]</scope>
    <source>
        <strain evidence="2 3">DSM 19938</strain>
    </source>
</reference>
<evidence type="ECO:0000313" key="2">
    <source>
        <dbReference type="EMBL" id="SEI99497.1"/>
    </source>
</evidence>
<keyword evidence="1" id="KW-0812">Transmembrane</keyword>
<name>A0A1H6VCG7_9BACT</name>
<dbReference type="EMBL" id="FNXY01000004">
    <property type="protein sequence ID" value="SEI99497.1"/>
    <property type="molecule type" value="Genomic_DNA"/>
</dbReference>